<proteinExistence type="predicted"/>
<comment type="caution">
    <text evidence="1">The sequence shown here is derived from an EMBL/GenBank/DDBJ whole genome shotgun (WGS) entry which is preliminary data.</text>
</comment>
<dbReference type="Proteomes" id="UP001329430">
    <property type="component" value="Chromosome 7"/>
</dbReference>
<organism evidence="1 2">
    <name type="scientific">Pyrocoelia pectoralis</name>
    <dbReference type="NCBI Taxonomy" id="417401"/>
    <lineage>
        <taxon>Eukaryota</taxon>
        <taxon>Metazoa</taxon>
        <taxon>Ecdysozoa</taxon>
        <taxon>Arthropoda</taxon>
        <taxon>Hexapoda</taxon>
        <taxon>Insecta</taxon>
        <taxon>Pterygota</taxon>
        <taxon>Neoptera</taxon>
        <taxon>Endopterygota</taxon>
        <taxon>Coleoptera</taxon>
        <taxon>Polyphaga</taxon>
        <taxon>Elateriformia</taxon>
        <taxon>Elateroidea</taxon>
        <taxon>Lampyridae</taxon>
        <taxon>Lampyrinae</taxon>
        <taxon>Pyrocoelia</taxon>
    </lineage>
</organism>
<dbReference type="Pfam" id="PF12494">
    <property type="entry name" value="DUF3695"/>
    <property type="match status" value="1"/>
</dbReference>
<evidence type="ECO:0000313" key="1">
    <source>
        <dbReference type="EMBL" id="KAK5640685.1"/>
    </source>
</evidence>
<dbReference type="InterPro" id="IPR022179">
    <property type="entry name" value="CFAP276"/>
</dbReference>
<gene>
    <name evidence="1" type="ORF">RI129_009232</name>
</gene>
<evidence type="ECO:0000313" key="2">
    <source>
        <dbReference type="Proteomes" id="UP001329430"/>
    </source>
</evidence>
<accession>A0AAN7ZBS4</accession>
<name>A0AAN7ZBS4_9COLE</name>
<reference evidence="1 2" key="1">
    <citation type="journal article" date="2024" name="Insects">
        <title>An Improved Chromosome-Level Genome Assembly of the Firefly Pyrocoelia pectoralis.</title>
        <authorList>
            <person name="Fu X."/>
            <person name="Meyer-Rochow V.B."/>
            <person name="Ballantyne L."/>
            <person name="Zhu X."/>
        </authorList>
    </citation>
    <scope>NUCLEOTIDE SEQUENCE [LARGE SCALE GENOMIC DNA]</scope>
    <source>
        <strain evidence="1">XCY_ONT2</strain>
    </source>
</reference>
<protein>
    <submittedName>
        <fullName evidence="1">Uncharacterized protein</fullName>
    </submittedName>
</protein>
<keyword evidence="2" id="KW-1185">Reference proteome</keyword>
<dbReference type="AlphaFoldDB" id="A0AAN7ZBS4"/>
<dbReference type="EMBL" id="JAVRBK010000007">
    <property type="protein sequence ID" value="KAK5640685.1"/>
    <property type="molecule type" value="Genomic_DNA"/>
</dbReference>
<sequence length="188" mass="22198">MARHVRNKGYLPYLHTEGLITKPFFDKLKNEDSWYSDLSPFERLYAHQTLASARRYAHFKPFRHLIPLDSLDFVLVGKYNNLDLFGEKVTPYLQMETLGKTTWRRLRNTKDLKPRPDPKSPPFTFYNLIPDEQGKQIEKYNNSHPVLIGGIRERDHLCHVKLMNSSHHSPQTNAGYCRQDRDGTFFQY</sequence>